<evidence type="ECO:0000313" key="3">
    <source>
        <dbReference type="Proteomes" id="UP000030746"/>
    </source>
</evidence>
<reference evidence="2 3" key="1">
    <citation type="journal article" date="2013" name="Nature">
        <title>Insights into bilaterian evolution from three spiralian genomes.</title>
        <authorList>
            <person name="Simakov O."/>
            <person name="Marletaz F."/>
            <person name="Cho S.J."/>
            <person name="Edsinger-Gonzales E."/>
            <person name="Havlak P."/>
            <person name="Hellsten U."/>
            <person name="Kuo D.H."/>
            <person name="Larsson T."/>
            <person name="Lv J."/>
            <person name="Arendt D."/>
            <person name="Savage R."/>
            <person name="Osoegawa K."/>
            <person name="de Jong P."/>
            <person name="Grimwood J."/>
            <person name="Chapman J.A."/>
            <person name="Shapiro H."/>
            <person name="Aerts A."/>
            <person name="Otillar R.P."/>
            <person name="Terry A.Y."/>
            <person name="Boore J.L."/>
            <person name="Grigoriev I.V."/>
            <person name="Lindberg D.R."/>
            <person name="Seaver E.C."/>
            <person name="Weisblat D.A."/>
            <person name="Putnam N.H."/>
            <person name="Rokhsar D.S."/>
        </authorList>
    </citation>
    <scope>NUCLEOTIDE SEQUENCE [LARGE SCALE GENOMIC DNA]</scope>
</reference>
<dbReference type="CTD" id="20243423"/>
<dbReference type="EMBL" id="KB202519">
    <property type="protein sequence ID" value="ESO89836.1"/>
    <property type="molecule type" value="Genomic_DNA"/>
</dbReference>
<name>V4A993_LOTGI</name>
<dbReference type="Proteomes" id="UP000030746">
    <property type="component" value="Unassembled WGS sequence"/>
</dbReference>
<dbReference type="PROSITE" id="PS00022">
    <property type="entry name" value="EGF_1"/>
    <property type="match status" value="1"/>
</dbReference>
<protein>
    <recommendedName>
        <fullName evidence="1">EGF-like domain-containing protein</fullName>
    </recommendedName>
</protein>
<feature type="domain" description="EGF-like" evidence="1">
    <location>
        <begin position="20"/>
        <end position="31"/>
    </location>
</feature>
<proteinExistence type="predicted"/>
<organism evidence="2 3">
    <name type="scientific">Lottia gigantea</name>
    <name type="common">Giant owl limpet</name>
    <dbReference type="NCBI Taxonomy" id="225164"/>
    <lineage>
        <taxon>Eukaryota</taxon>
        <taxon>Metazoa</taxon>
        <taxon>Spiralia</taxon>
        <taxon>Lophotrochozoa</taxon>
        <taxon>Mollusca</taxon>
        <taxon>Gastropoda</taxon>
        <taxon>Patellogastropoda</taxon>
        <taxon>Lottioidea</taxon>
        <taxon>Lottiidae</taxon>
        <taxon>Lottia</taxon>
    </lineage>
</organism>
<feature type="non-terminal residue" evidence="2">
    <location>
        <position position="1"/>
    </location>
</feature>
<evidence type="ECO:0000259" key="1">
    <source>
        <dbReference type="PROSITE" id="PS00022"/>
    </source>
</evidence>
<evidence type="ECO:0000313" key="2">
    <source>
        <dbReference type="EMBL" id="ESO89836.1"/>
    </source>
</evidence>
<keyword evidence="3" id="KW-1185">Reference proteome</keyword>
<gene>
    <name evidence="2" type="ORF">LOTGIDRAFT_175846</name>
</gene>
<accession>V4A993</accession>
<dbReference type="AlphaFoldDB" id="V4A993"/>
<dbReference type="HOGENOM" id="CLU_1469837_0_0_1"/>
<dbReference type="KEGG" id="lgi:LOTGIDRAFT_175846"/>
<dbReference type="InterPro" id="IPR000742">
    <property type="entry name" value="EGF"/>
</dbReference>
<dbReference type="GeneID" id="20243423"/>
<dbReference type="RefSeq" id="XP_009059476.1">
    <property type="nucleotide sequence ID" value="XM_009061228.1"/>
</dbReference>
<sequence>IIPDCKNGGTLVEENGKFKCNCPLNTFGDDCNCRFKFTNATSLFPDPYAERLVSDSAECDENCANDIRCSTSTMTYLKKCKLYETPVIFVSYDEDLCIEKCNEMSEYCRYKYSNVKSLTPRAYAERTVSDSAKCDENCANDTKCSTSTTWLGTCLRYKTPIIFVSLDGKEDQCIEKCNEMSECKTICTQNHTRNFSCYLFNVTLDKIPDNMKRPYKANYKVAEKICD</sequence>